<dbReference type="Proteomes" id="UP000199470">
    <property type="component" value="Unassembled WGS sequence"/>
</dbReference>
<keyword evidence="3" id="KW-0547">Nucleotide-binding</keyword>
<dbReference type="SUPFAM" id="SSF140931">
    <property type="entry name" value="Fic-like"/>
    <property type="match status" value="1"/>
</dbReference>
<dbReference type="InterPro" id="IPR036597">
    <property type="entry name" value="Fido-like_dom_sf"/>
</dbReference>
<feature type="domain" description="Fido" evidence="8">
    <location>
        <begin position="72"/>
        <end position="213"/>
    </location>
</feature>
<protein>
    <recommendedName>
        <fullName evidence="5">protein adenylyltransferase</fullName>
        <ecNumber evidence="5">2.7.7.108</ecNumber>
    </recommendedName>
</protein>
<evidence type="ECO:0000256" key="7">
    <source>
        <dbReference type="ARBA" id="ARBA00048696"/>
    </source>
</evidence>
<dbReference type="Pfam" id="PF02661">
    <property type="entry name" value="Fic"/>
    <property type="match status" value="1"/>
</dbReference>
<dbReference type="OrthoDB" id="9813719at2"/>
<name>A0A1I4UAH5_9BURK</name>
<evidence type="ECO:0000256" key="4">
    <source>
        <dbReference type="ARBA" id="ARBA00022840"/>
    </source>
</evidence>
<reference evidence="9 10" key="1">
    <citation type="submission" date="2016-10" db="EMBL/GenBank/DDBJ databases">
        <authorList>
            <person name="de Groot N.N."/>
        </authorList>
    </citation>
    <scope>NUCLEOTIDE SEQUENCE [LARGE SCALE GENOMIC DNA]</scope>
    <source>
        <strain evidence="9 10">ATCC 43154</strain>
    </source>
</reference>
<dbReference type="PROSITE" id="PS51459">
    <property type="entry name" value="FIDO"/>
    <property type="match status" value="1"/>
</dbReference>
<evidence type="ECO:0000256" key="1">
    <source>
        <dbReference type="ARBA" id="ARBA00022679"/>
    </source>
</evidence>
<accession>A0A1I4UAH5</accession>
<evidence type="ECO:0000313" key="9">
    <source>
        <dbReference type="EMBL" id="SFM85978.1"/>
    </source>
</evidence>
<dbReference type="EMBL" id="FOTW01000039">
    <property type="protein sequence ID" value="SFM85978.1"/>
    <property type="molecule type" value="Genomic_DNA"/>
</dbReference>
<evidence type="ECO:0000256" key="2">
    <source>
        <dbReference type="ARBA" id="ARBA00022695"/>
    </source>
</evidence>
<dbReference type="EC" id="2.7.7.108" evidence="5"/>
<comment type="catalytic activity">
    <reaction evidence="7">
        <text>L-tyrosyl-[protein] + ATP = O-(5'-adenylyl)-L-tyrosyl-[protein] + diphosphate</text>
        <dbReference type="Rhea" id="RHEA:54288"/>
        <dbReference type="Rhea" id="RHEA-COMP:10136"/>
        <dbReference type="Rhea" id="RHEA-COMP:13846"/>
        <dbReference type="ChEBI" id="CHEBI:30616"/>
        <dbReference type="ChEBI" id="CHEBI:33019"/>
        <dbReference type="ChEBI" id="CHEBI:46858"/>
        <dbReference type="ChEBI" id="CHEBI:83624"/>
        <dbReference type="EC" id="2.7.7.108"/>
    </reaction>
</comment>
<evidence type="ECO:0000256" key="5">
    <source>
        <dbReference type="ARBA" id="ARBA00034531"/>
    </source>
</evidence>
<dbReference type="PANTHER" id="PTHR39560">
    <property type="entry name" value="PROTEIN ADENYLYLTRANSFERASE FIC-RELATED"/>
    <property type="match status" value="1"/>
</dbReference>
<dbReference type="PANTHER" id="PTHR39560:SF1">
    <property type="entry name" value="PROTEIN ADENYLYLTRANSFERASE FIC-RELATED"/>
    <property type="match status" value="1"/>
</dbReference>
<evidence type="ECO:0000256" key="3">
    <source>
        <dbReference type="ARBA" id="ARBA00022741"/>
    </source>
</evidence>
<evidence type="ECO:0000259" key="8">
    <source>
        <dbReference type="PROSITE" id="PS51459"/>
    </source>
</evidence>
<dbReference type="AlphaFoldDB" id="A0A1I4UAH5"/>
<evidence type="ECO:0000313" key="10">
    <source>
        <dbReference type="Proteomes" id="UP000199470"/>
    </source>
</evidence>
<dbReference type="InterPro" id="IPR003812">
    <property type="entry name" value="Fido"/>
</dbReference>
<dbReference type="STRING" id="758825.SAMN02982985_05569"/>
<keyword evidence="1" id="KW-0808">Transferase</keyword>
<dbReference type="RefSeq" id="WP_093390973.1">
    <property type="nucleotide sequence ID" value="NZ_FOTW01000039.1"/>
</dbReference>
<proteinExistence type="predicted"/>
<evidence type="ECO:0000256" key="6">
    <source>
        <dbReference type="ARBA" id="ARBA00047939"/>
    </source>
</evidence>
<keyword evidence="2" id="KW-0548">Nucleotidyltransferase</keyword>
<dbReference type="GO" id="GO:0005524">
    <property type="term" value="F:ATP binding"/>
    <property type="evidence" value="ECO:0007669"/>
    <property type="project" value="UniProtKB-KW"/>
</dbReference>
<dbReference type="Gene3D" id="1.10.3290.10">
    <property type="entry name" value="Fido-like domain"/>
    <property type="match status" value="1"/>
</dbReference>
<keyword evidence="10" id="KW-1185">Reference proteome</keyword>
<gene>
    <name evidence="9" type="ORF">SAMN02982985_05569</name>
</gene>
<dbReference type="GO" id="GO:0070733">
    <property type="term" value="F:AMPylase activity"/>
    <property type="evidence" value="ECO:0007669"/>
    <property type="project" value="UniProtKB-EC"/>
</dbReference>
<organism evidence="9 10">
    <name type="scientific">Rugamonas rubra</name>
    <dbReference type="NCBI Taxonomy" id="758825"/>
    <lineage>
        <taxon>Bacteria</taxon>
        <taxon>Pseudomonadati</taxon>
        <taxon>Pseudomonadota</taxon>
        <taxon>Betaproteobacteria</taxon>
        <taxon>Burkholderiales</taxon>
        <taxon>Oxalobacteraceae</taxon>
        <taxon>Telluria group</taxon>
        <taxon>Rugamonas</taxon>
    </lineage>
</organism>
<comment type="catalytic activity">
    <reaction evidence="6">
        <text>L-threonyl-[protein] + ATP = 3-O-(5'-adenylyl)-L-threonyl-[protein] + diphosphate</text>
        <dbReference type="Rhea" id="RHEA:54292"/>
        <dbReference type="Rhea" id="RHEA-COMP:11060"/>
        <dbReference type="Rhea" id="RHEA-COMP:13847"/>
        <dbReference type="ChEBI" id="CHEBI:30013"/>
        <dbReference type="ChEBI" id="CHEBI:30616"/>
        <dbReference type="ChEBI" id="CHEBI:33019"/>
        <dbReference type="ChEBI" id="CHEBI:138113"/>
        <dbReference type="EC" id="2.7.7.108"/>
    </reaction>
</comment>
<keyword evidence="4" id="KW-0067">ATP-binding</keyword>
<dbReference type="GO" id="GO:0051302">
    <property type="term" value="P:regulation of cell division"/>
    <property type="evidence" value="ECO:0007669"/>
    <property type="project" value="TreeGrafter"/>
</dbReference>
<sequence>MSNDNSNDNSGDDDEHYYVAGYSAEEDPYCQPNGVLLNNFDITTTKELNIIETRSSSLAIEDLLLNPAPTEFAVSNLQAIHKKIFEDVYPWAGKFRVVDIAKGDTFFETHKDIEDKLEVLFDGCKQKNYFTGLALDDFSQELADFLIELNRIHPFREGNGRTQRLLLSHIALNAGYKIAWEGVSDSAMRNACIDGVDGNNVTMIRIFKVYLSLAPKENLHPALIKKASL</sequence>